<dbReference type="Proteomes" id="UP000186817">
    <property type="component" value="Unassembled WGS sequence"/>
</dbReference>
<name>A0A1Q9DWW9_SYMMI</name>
<dbReference type="OrthoDB" id="421703at2759"/>
<protein>
    <submittedName>
        <fullName evidence="1">Uncharacterized protein</fullName>
    </submittedName>
</protein>
<dbReference type="EMBL" id="LSRX01000353">
    <property type="protein sequence ID" value="OLP99674.1"/>
    <property type="molecule type" value="Genomic_DNA"/>
</dbReference>
<sequence>MSGAGAWPVLCAGAWTSFEQGLTALHRQLLRLRGEAAQHCTRDEVFTACDASDPFDLLCLERLRFLSRLLRTGPDAVWALLQNSPDALSAFHSACDWFHCAVRNTSGLACFRTAWTDWVQIMTSSPRRWKGLLKRAAAWHRYRRALRVRWSAFVRSSWQTRPVPAYDPSGLLHGICLQAIEDGLPSLLPVLSCKEGHIQARATAGRGTSHLLAARDEIVAPLLSKLRALHAGDDEAIFAIIREFVEPFPNLRRTLAHWTSELSAGPLRDAAEDVLLCFQVDLLCDGALQPGVCRHATLDPLLVPLAWCPRPAGLPGLVCGASASRGSTLLDISPGGGWRCFEFHHPPPPGLSFAGALIVIPGPPVMASPTWEPYQVLHLGLCPASTCTAEVSATSTPGRYLALLGRLTNATLGAAIQNNSRFGIYAPSRFDHTGDLLQDLAGTARSISGVSFKDAFGRWLAGLPTYVVAPSCSGLPCPKEEQVGAASLVV</sequence>
<organism evidence="1 2">
    <name type="scientific">Symbiodinium microadriaticum</name>
    <name type="common">Dinoflagellate</name>
    <name type="synonym">Zooxanthella microadriatica</name>
    <dbReference type="NCBI Taxonomy" id="2951"/>
    <lineage>
        <taxon>Eukaryota</taxon>
        <taxon>Sar</taxon>
        <taxon>Alveolata</taxon>
        <taxon>Dinophyceae</taxon>
        <taxon>Suessiales</taxon>
        <taxon>Symbiodiniaceae</taxon>
        <taxon>Symbiodinium</taxon>
    </lineage>
</organism>
<evidence type="ECO:0000313" key="1">
    <source>
        <dbReference type="EMBL" id="OLP99674.1"/>
    </source>
</evidence>
<evidence type="ECO:0000313" key="2">
    <source>
        <dbReference type="Proteomes" id="UP000186817"/>
    </source>
</evidence>
<comment type="caution">
    <text evidence="1">The sequence shown here is derived from an EMBL/GenBank/DDBJ whole genome shotgun (WGS) entry which is preliminary data.</text>
</comment>
<reference evidence="1 2" key="1">
    <citation type="submission" date="2016-02" db="EMBL/GenBank/DDBJ databases">
        <title>Genome analysis of coral dinoflagellate symbionts highlights evolutionary adaptations to a symbiotic lifestyle.</title>
        <authorList>
            <person name="Aranda M."/>
            <person name="Li Y."/>
            <person name="Liew Y.J."/>
            <person name="Baumgarten S."/>
            <person name="Simakov O."/>
            <person name="Wilson M."/>
            <person name="Piel J."/>
            <person name="Ashoor H."/>
            <person name="Bougouffa S."/>
            <person name="Bajic V.B."/>
            <person name="Ryu T."/>
            <person name="Ravasi T."/>
            <person name="Bayer T."/>
            <person name="Micklem G."/>
            <person name="Kim H."/>
            <person name="Bhak J."/>
            <person name="Lajeunesse T.C."/>
            <person name="Voolstra C.R."/>
        </authorList>
    </citation>
    <scope>NUCLEOTIDE SEQUENCE [LARGE SCALE GENOMIC DNA]</scope>
    <source>
        <strain evidence="1 2">CCMP2467</strain>
    </source>
</reference>
<gene>
    <name evidence="1" type="ORF">AK812_SmicGene17736</name>
</gene>
<dbReference type="AlphaFoldDB" id="A0A1Q9DWW9"/>
<proteinExistence type="predicted"/>
<accession>A0A1Q9DWW9</accession>
<keyword evidence="2" id="KW-1185">Reference proteome</keyword>